<dbReference type="AlphaFoldDB" id="A0AAP2NUB8"/>
<dbReference type="EMBL" id="SHDO01000003">
    <property type="protein sequence ID" value="MBX6979036.1"/>
    <property type="molecule type" value="Genomic_DNA"/>
</dbReference>
<organism evidence="2 3">
    <name type="scientific">Providencia rettgeri</name>
    <dbReference type="NCBI Taxonomy" id="587"/>
    <lineage>
        <taxon>Bacteria</taxon>
        <taxon>Pseudomonadati</taxon>
        <taxon>Pseudomonadota</taxon>
        <taxon>Gammaproteobacteria</taxon>
        <taxon>Enterobacterales</taxon>
        <taxon>Morganellaceae</taxon>
        <taxon>Providencia</taxon>
    </lineage>
</organism>
<keyword evidence="1" id="KW-0812">Transmembrane</keyword>
<name>A0AAP2NUB8_PRORE</name>
<evidence type="ECO:0000313" key="2">
    <source>
        <dbReference type="EMBL" id="MBX6979036.1"/>
    </source>
</evidence>
<accession>A0AAP2NUB8</accession>
<sequence length="63" mass="7092">MCSNQLSYIAIFFCITFVGVAGRIMLITDTTVNSFLHYFSENASVCLMNNHFVDKASKKQAHI</sequence>
<dbReference type="Proteomes" id="UP000824410">
    <property type="component" value="Unassembled WGS sequence"/>
</dbReference>
<feature type="transmembrane region" description="Helical" evidence="1">
    <location>
        <begin position="6"/>
        <end position="26"/>
    </location>
</feature>
<comment type="caution">
    <text evidence="2">The sequence shown here is derived from an EMBL/GenBank/DDBJ whole genome shotgun (WGS) entry which is preliminary data.</text>
</comment>
<reference evidence="2" key="1">
    <citation type="submission" date="2019-02" db="EMBL/GenBank/DDBJ databases">
        <title>Genomic characterization of isolates from hospital effluents in KZN, South Africa.</title>
        <authorList>
            <person name="Ntshobeni N."/>
            <person name="Allam M."/>
            <person name="Ismail A."/>
            <person name="Amoako D."/>
            <person name="Essack S."/>
            <person name="Chenia H."/>
        </authorList>
    </citation>
    <scope>NUCLEOTIDE SEQUENCE</scope>
    <source>
        <strain evidence="2">AFE97_S1</strain>
    </source>
</reference>
<evidence type="ECO:0000313" key="3">
    <source>
        <dbReference type="Proteomes" id="UP000824410"/>
    </source>
</evidence>
<gene>
    <name evidence="2" type="ORF">EX242_01995</name>
</gene>
<keyword evidence="1" id="KW-0472">Membrane</keyword>
<protein>
    <submittedName>
        <fullName evidence="2">Uncharacterized protein</fullName>
    </submittedName>
</protein>
<keyword evidence="1" id="KW-1133">Transmembrane helix</keyword>
<proteinExistence type="predicted"/>
<evidence type="ECO:0000256" key="1">
    <source>
        <dbReference type="SAM" id="Phobius"/>
    </source>
</evidence>